<dbReference type="InterPro" id="IPR028161">
    <property type="entry name" value="Met8-like"/>
</dbReference>
<reference evidence="6 7" key="1">
    <citation type="submission" date="2021-06" db="EMBL/GenBank/DDBJ databases">
        <title>Gemonas diversity in paddy soil.</title>
        <authorList>
            <person name="Liu G."/>
        </authorList>
    </citation>
    <scope>NUCLEOTIDE SEQUENCE [LARGE SCALE GENOMIC DNA]</scope>
    <source>
        <strain evidence="6 7">RG29</strain>
    </source>
</reference>
<accession>A0ABX8JL32</accession>
<dbReference type="InterPro" id="IPR006367">
    <property type="entry name" value="Sirohaem_synthase_N"/>
</dbReference>
<keyword evidence="3" id="KW-0560">Oxidoreductase</keyword>
<gene>
    <name evidence="6" type="ORF">KP005_00760</name>
</gene>
<dbReference type="Proteomes" id="UP000683493">
    <property type="component" value="Chromosome"/>
</dbReference>
<dbReference type="EMBL" id="CP076724">
    <property type="protein sequence ID" value="QWV97861.1"/>
    <property type="molecule type" value="Genomic_DNA"/>
</dbReference>
<proteinExistence type="predicted"/>
<dbReference type="EC" id="1.3.1.76" evidence="2"/>
<dbReference type="NCBIfam" id="TIGR01470">
    <property type="entry name" value="cysG_Nterm"/>
    <property type="match status" value="1"/>
</dbReference>
<keyword evidence="5" id="KW-0627">Porphyrin biosynthesis</keyword>
<comment type="pathway">
    <text evidence="1">Porphyrin-containing compound metabolism; siroheme biosynthesis; sirohydrochlorin from precorrin-2: step 1/1.</text>
</comment>
<evidence type="ECO:0000256" key="4">
    <source>
        <dbReference type="ARBA" id="ARBA00023027"/>
    </source>
</evidence>
<dbReference type="Pfam" id="PF13241">
    <property type="entry name" value="NAD_binding_7"/>
    <property type="match status" value="1"/>
</dbReference>
<dbReference type="PANTHER" id="PTHR35330:SF1">
    <property type="entry name" value="SIROHEME BIOSYNTHESIS PROTEIN MET8"/>
    <property type="match status" value="1"/>
</dbReference>
<evidence type="ECO:0000256" key="5">
    <source>
        <dbReference type="ARBA" id="ARBA00023244"/>
    </source>
</evidence>
<sequence>MRHYPINLNLGGRLVVVVGGGKVAARKAARLVAAGACVTVVAPGVEESLAALAAQGRVMHLPRGYRSGDLAGATLAFAATGDPAVNREVARDARELNILVDCVDLPDDGDFVTPAVLEQGDLLITVSTGGASPSLSKTIVDRLRPQFGPEYGEAVALLSAVREKLLTEKAGNAYNDTVFAELAALDIPALIKNGQRDAIDQILLKLSAAGAAPGSVGAGKEDPS</sequence>
<protein>
    <recommendedName>
        <fullName evidence="2">precorrin-2 dehydrogenase</fullName>
        <ecNumber evidence="2">1.3.1.76</ecNumber>
    </recommendedName>
</protein>
<keyword evidence="4" id="KW-0520">NAD</keyword>
<evidence type="ECO:0000313" key="7">
    <source>
        <dbReference type="Proteomes" id="UP000683493"/>
    </source>
</evidence>
<evidence type="ECO:0000256" key="1">
    <source>
        <dbReference type="ARBA" id="ARBA00005010"/>
    </source>
</evidence>
<organism evidence="6 7">
    <name type="scientific">Geomonas diazotrophica</name>
    <dbReference type="NCBI Taxonomy" id="2843197"/>
    <lineage>
        <taxon>Bacteria</taxon>
        <taxon>Pseudomonadati</taxon>
        <taxon>Thermodesulfobacteriota</taxon>
        <taxon>Desulfuromonadia</taxon>
        <taxon>Geobacterales</taxon>
        <taxon>Geobacteraceae</taxon>
        <taxon>Geomonas</taxon>
    </lineage>
</organism>
<evidence type="ECO:0000313" key="6">
    <source>
        <dbReference type="EMBL" id="QWV97861.1"/>
    </source>
</evidence>
<keyword evidence="7" id="KW-1185">Reference proteome</keyword>
<evidence type="ECO:0000256" key="2">
    <source>
        <dbReference type="ARBA" id="ARBA00012400"/>
    </source>
</evidence>
<dbReference type="PANTHER" id="PTHR35330">
    <property type="entry name" value="SIROHEME BIOSYNTHESIS PROTEIN MET8"/>
    <property type="match status" value="1"/>
</dbReference>
<name>A0ABX8JL32_9BACT</name>
<evidence type="ECO:0000256" key="3">
    <source>
        <dbReference type="ARBA" id="ARBA00023002"/>
    </source>
</evidence>